<dbReference type="Gene3D" id="1.10.238.10">
    <property type="entry name" value="EF-hand"/>
    <property type="match status" value="1"/>
</dbReference>
<gene>
    <name evidence="13" type="ORF">EZS28_030380</name>
</gene>
<feature type="region of interest" description="Disordered" evidence="9">
    <location>
        <begin position="271"/>
        <end position="290"/>
    </location>
</feature>
<dbReference type="PROSITE" id="PS50031">
    <property type="entry name" value="EH"/>
    <property type="match status" value="1"/>
</dbReference>
<evidence type="ECO:0000313" key="13">
    <source>
        <dbReference type="EMBL" id="KAA6374093.1"/>
    </source>
</evidence>
<evidence type="ECO:0000256" key="8">
    <source>
        <dbReference type="ARBA" id="ARBA00023136"/>
    </source>
</evidence>
<keyword evidence="7" id="KW-0106">Calcium</keyword>
<proteinExistence type="predicted"/>
<dbReference type="SUPFAM" id="SSF52540">
    <property type="entry name" value="P-loop containing nucleoside triphosphate hydrolases"/>
    <property type="match status" value="1"/>
</dbReference>
<dbReference type="Proteomes" id="UP000324800">
    <property type="component" value="Unassembled WGS sequence"/>
</dbReference>
<evidence type="ECO:0000256" key="7">
    <source>
        <dbReference type="ARBA" id="ARBA00022837"/>
    </source>
</evidence>
<evidence type="ECO:0000256" key="4">
    <source>
        <dbReference type="ARBA" id="ARBA00022723"/>
    </source>
</evidence>
<evidence type="ECO:0000259" key="12">
    <source>
        <dbReference type="PROSITE" id="PS51718"/>
    </source>
</evidence>
<dbReference type="InterPro" id="IPR045063">
    <property type="entry name" value="Dynamin_N"/>
</dbReference>
<comment type="subcellular location">
    <subcellularLocation>
        <location evidence="1">Cell membrane</location>
        <topology evidence="1">Peripheral membrane protein</topology>
        <orientation evidence="1">Cytoplasmic side</orientation>
    </subcellularLocation>
    <subcellularLocation>
        <location evidence="2">Endosome membrane</location>
        <topology evidence="2">Peripheral membrane protein</topology>
    </subcellularLocation>
</comment>
<keyword evidence="8" id="KW-0472">Membrane</keyword>
<sequence length="663" mass="75243">MSKPRLTAESKISTHEDVIAGLKQLYRNVIKPLEQLCHFELFHSLPLKDGDFDANPVVLLLGQYSVGKTTFINYLLGRDYPGQLIGPEPTTDRFVAVYHGNEDKIIPGNTATMQPDLPFGTLEKYGSNFLSRFQVSMCGAKLLESITLIDTPGVLSGAQQRMGRAYNFRAVVEWFASKADLILLLFDAHKLDISDEFRDVIEGLTGFEEKVRVVLNKADGLNQHNLMRVYGALLWSLSRAFKTPEVIRVYCGSFWNGPTLEQDEDLFDEEQDTTNDGEENQFKDGKTNKQQQYQQYNQQVRKKDSEFSTNQNSSQYGSTLQYFTSGVNETRQQRSISNFLKHEMDEVLVELSRLPRISALRRVNELVRRTRLCRAIAALLTYFKQELPIFGKDKKKQEWLNNLPSIYHQVSTQFQFSVGDFPPPKALFDRLNELDFNRLNKIPQTMFDDINKILTSDLPHHISLLQISQSSNNPSKGMSSQSGTQMEVPTNPFALMASYGEEWNVNHNDDVNIRNLFLLSAGVNHDQFVFADTQTYSGAGKSIIHASTKLIGFRGSNENLPPNPLAVLSVSGNAMKDFLTSRAKLPIQVLSDLWRLSDIDKDGKLIFHEFIIAMHLLRIVKKYIANNKDQRGSYGLPPSLPVEFIAIVRKEYKIEEDGDESKG</sequence>
<dbReference type="PANTHER" id="PTHR43681:SF1">
    <property type="entry name" value="SARCALUMENIN"/>
    <property type="match status" value="1"/>
</dbReference>
<dbReference type="InterPro" id="IPR031692">
    <property type="entry name" value="EHD_N"/>
</dbReference>
<keyword evidence="3" id="KW-1003">Cell membrane</keyword>
<evidence type="ECO:0000256" key="6">
    <source>
        <dbReference type="ARBA" id="ARBA00022753"/>
    </source>
</evidence>
<accession>A0A5J4UUS4</accession>
<dbReference type="EMBL" id="SNRW01012235">
    <property type="protein sequence ID" value="KAA6374093.1"/>
    <property type="molecule type" value="Genomic_DNA"/>
</dbReference>
<dbReference type="InterPro" id="IPR000261">
    <property type="entry name" value="EH_dom"/>
</dbReference>
<protein>
    <submittedName>
        <fullName evidence="13">Putative RME1A, RME-1/EHD family protein</fullName>
    </submittedName>
</protein>
<dbReference type="GO" id="GO:0005525">
    <property type="term" value="F:GTP binding"/>
    <property type="evidence" value="ECO:0007669"/>
    <property type="project" value="InterPro"/>
</dbReference>
<evidence type="ECO:0000256" key="5">
    <source>
        <dbReference type="ARBA" id="ARBA00022741"/>
    </source>
</evidence>
<evidence type="ECO:0000256" key="9">
    <source>
        <dbReference type="SAM" id="MobiDB-lite"/>
    </source>
</evidence>
<dbReference type="InterPro" id="IPR051943">
    <property type="entry name" value="TRAFAC_Dynamin-like_GTPase"/>
</dbReference>
<organism evidence="13 14">
    <name type="scientific">Streblomastix strix</name>
    <dbReference type="NCBI Taxonomy" id="222440"/>
    <lineage>
        <taxon>Eukaryota</taxon>
        <taxon>Metamonada</taxon>
        <taxon>Preaxostyla</taxon>
        <taxon>Oxymonadida</taxon>
        <taxon>Streblomastigidae</taxon>
        <taxon>Streblomastix</taxon>
    </lineage>
</organism>
<dbReference type="GO" id="GO:0005886">
    <property type="term" value="C:plasma membrane"/>
    <property type="evidence" value="ECO:0007669"/>
    <property type="project" value="UniProtKB-SubCell"/>
</dbReference>
<keyword evidence="6" id="KW-0967">Endosome</keyword>
<dbReference type="PROSITE" id="PS50222">
    <property type="entry name" value="EF_HAND_2"/>
    <property type="match status" value="1"/>
</dbReference>
<dbReference type="Gene3D" id="3.40.50.300">
    <property type="entry name" value="P-loop containing nucleotide triphosphate hydrolases"/>
    <property type="match status" value="1"/>
</dbReference>
<comment type="caution">
    <text evidence="13">The sequence shown here is derived from an EMBL/GenBank/DDBJ whole genome shotgun (WGS) entry which is preliminary data.</text>
</comment>
<dbReference type="CDD" id="cd00052">
    <property type="entry name" value="EH"/>
    <property type="match status" value="1"/>
</dbReference>
<reference evidence="13 14" key="1">
    <citation type="submission" date="2019-03" db="EMBL/GenBank/DDBJ databases">
        <title>Single cell metagenomics reveals metabolic interactions within the superorganism composed of flagellate Streblomastix strix and complex community of Bacteroidetes bacteria on its surface.</title>
        <authorList>
            <person name="Treitli S.C."/>
            <person name="Kolisko M."/>
            <person name="Husnik F."/>
            <person name="Keeling P."/>
            <person name="Hampl V."/>
        </authorList>
    </citation>
    <scope>NUCLEOTIDE SEQUENCE [LARGE SCALE GENOMIC DNA]</scope>
    <source>
        <strain evidence="13">ST1C</strain>
    </source>
</reference>
<name>A0A5J4UUS4_9EUKA</name>
<dbReference type="SMART" id="SM00027">
    <property type="entry name" value="EH"/>
    <property type="match status" value="1"/>
</dbReference>
<evidence type="ECO:0000256" key="1">
    <source>
        <dbReference type="ARBA" id="ARBA00004413"/>
    </source>
</evidence>
<dbReference type="InterPro" id="IPR040990">
    <property type="entry name" value="DUF5600"/>
</dbReference>
<keyword evidence="5" id="KW-0547">Nucleotide-binding</keyword>
<dbReference type="PROSITE" id="PS51718">
    <property type="entry name" value="G_DYNAMIN_2"/>
    <property type="match status" value="1"/>
</dbReference>
<dbReference type="Pfam" id="PF00350">
    <property type="entry name" value="Dynamin_N"/>
    <property type="match status" value="1"/>
</dbReference>
<dbReference type="Pfam" id="PF16880">
    <property type="entry name" value="EHD_N"/>
    <property type="match status" value="1"/>
</dbReference>
<feature type="non-terminal residue" evidence="13">
    <location>
        <position position="663"/>
    </location>
</feature>
<dbReference type="Pfam" id="PF18150">
    <property type="entry name" value="DUF5600"/>
    <property type="match status" value="1"/>
</dbReference>
<dbReference type="SUPFAM" id="SSF47473">
    <property type="entry name" value="EF-hand"/>
    <property type="match status" value="1"/>
</dbReference>
<dbReference type="GO" id="GO:0005509">
    <property type="term" value="F:calcium ion binding"/>
    <property type="evidence" value="ECO:0007669"/>
    <property type="project" value="InterPro"/>
</dbReference>
<feature type="domain" description="EF-hand" evidence="11">
    <location>
        <begin position="585"/>
        <end position="620"/>
    </location>
</feature>
<evidence type="ECO:0000256" key="2">
    <source>
        <dbReference type="ARBA" id="ARBA00004481"/>
    </source>
</evidence>
<dbReference type="Pfam" id="PF12763">
    <property type="entry name" value="EH"/>
    <property type="match status" value="1"/>
</dbReference>
<dbReference type="InterPro" id="IPR011992">
    <property type="entry name" value="EF-hand-dom_pair"/>
</dbReference>
<keyword evidence="4" id="KW-0479">Metal-binding</keyword>
<feature type="domain" description="Dynamin-type G" evidence="12">
    <location>
        <begin position="52"/>
        <end position="310"/>
    </location>
</feature>
<dbReference type="PANTHER" id="PTHR43681">
    <property type="entry name" value="TRANSMEMBRANE GTPASE FZO"/>
    <property type="match status" value="1"/>
</dbReference>
<dbReference type="GO" id="GO:0010008">
    <property type="term" value="C:endosome membrane"/>
    <property type="evidence" value="ECO:0007669"/>
    <property type="project" value="UniProtKB-SubCell"/>
</dbReference>
<dbReference type="Gene3D" id="1.10.268.20">
    <property type="match status" value="2"/>
</dbReference>
<evidence type="ECO:0000313" key="14">
    <source>
        <dbReference type="Proteomes" id="UP000324800"/>
    </source>
</evidence>
<dbReference type="OrthoDB" id="1716625at2759"/>
<dbReference type="AlphaFoldDB" id="A0A5J4UUS4"/>
<dbReference type="InterPro" id="IPR027417">
    <property type="entry name" value="P-loop_NTPase"/>
</dbReference>
<evidence type="ECO:0000259" key="11">
    <source>
        <dbReference type="PROSITE" id="PS50222"/>
    </source>
</evidence>
<evidence type="ECO:0000256" key="3">
    <source>
        <dbReference type="ARBA" id="ARBA00022475"/>
    </source>
</evidence>
<dbReference type="CDD" id="cd09913">
    <property type="entry name" value="EHD"/>
    <property type="match status" value="1"/>
</dbReference>
<evidence type="ECO:0000259" key="10">
    <source>
        <dbReference type="PROSITE" id="PS50031"/>
    </source>
</evidence>
<dbReference type="InterPro" id="IPR030381">
    <property type="entry name" value="G_DYNAMIN_dom"/>
</dbReference>
<dbReference type="InterPro" id="IPR002048">
    <property type="entry name" value="EF_hand_dom"/>
</dbReference>
<feature type="domain" description="EH" evidence="10">
    <location>
        <begin position="582"/>
        <end position="651"/>
    </location>
</feature>